<dbReference type="Proteomes" id="UP000515163">
    <property type="component" value="Unplaced"/>
</dbReference>
<dbReference type="AlphaFoldDB" id="A0A6P8GXT6"/>
<evidence type="ECO:0000313" key="2">
    <source>
        <dbReference type="RefSeq" id="XP_031549074.1"/>
    </source>
</evidence>
<dbReference type="GeneID" id="116286651"/>
<dbReference type="InParanoid" id="A0A6P8GXT6"/>
<sequence length="523" mass="60380">MESRFNFKTVSIPGDGEIDFRQFWMKSKKKMKRALDKGVEELGALKASIMAEVSLMKEDTETTVMLRSKSLVISESTRLEPMLSDTLEGLLEMLSNYTKQGSGWTVTEIRDMQISMARYVPIKGGSYVPLPAWIERKRAIVSVRNDDNKCFMWAIRSALYPVEKNTARMSNYPSDDLNWEGVTFPMQLHDIPAFEDANDIAINVYGARDETIVPLMLSKHQGKRVHLFYQGGNYSWVKHVSRLFYRHTKHKCKKYFCDCCLLSFTDAKALEKHDKICRGVEQVAQRISMPAEKKLSYDDFKRQAQVPYVIYADFEAIITKEEQKNGSTKKLGLHEICSYGYIVVRHDGKADEPVLYRGKDASTRFLEALKEEEEEIRRKLRLKNKPKLSKEDQAAYAKVKKCHVSLEEDFYVDKVLDYCTLTGKYVGAAHWRCRNYVDPDMEIPVFFHNLRGYDSHLLLQRTDGKSVKCIPNNKERYMSVTIGKLKFLDSQQFMADSLANLVKYNEDSPISDKYGAERKGVYP</sequence>
<keyword evidence="1" id="KW-1185">Reference proteome</keyword>
<dbReference type="KEGG" id="aten:116286651"/>
<gene>
    <name evidence="2" type="primary">LOC116286651</name>
</gene>
<name>A0A6P8GXT6_ACTTE</name>
<protein>
    <submittedName>
        <fullName evidence="2">Uncharacterized protein LOC116286651</fullName>
    </submittedName>
</protein>
<dbReference type="OrthoDB" id="5976830at2759"/>
<proteinExistence type="predicted"/>
<dbReference type="PANTHER" id="PTHR31511">
    <property type="entry name" value="PROTEIN CBG23764"/>
    <property type="match status" value="1"/>
</dbReference>
<accession>A0A6P8GXT6</accession>
<reference evidence="2" key="1">
    <citation type="submission" date="2025-08" db="UniProtKB">
        <authorList>
            <consortium name="RefSeq"/>
        </authorList>
    </citation>
    <scope>IDENTIFICATION</scope>
    <source>
        <tissue evidence="2">Tentacle</tissue>
    </source>
</reference>
<dbReference type="PANTHER" id="PTHR31511:SF12">
    <property type="entry name" value="RHO TERMINATION FACTOR N-TERMINAL DOMAIN-CONTAINING PROTEIN"/>
    <property type="match status" value="1"/>
</dbReference>
<evidence type="ECO:0000313" key="1">
    <source>
        <dbReference type="Proteomes" id="UP000515163"/>
    </source>
</evidence>
<dbReference type="RefSeq" id="XP_031549074.1">
    <property type="nucleotide sequence ID" value="XM_031693214.1"/>
</dbReference>
<organism evidence="1 2">
    <name type="scientific">Actinia tenebrosa</name>
    <name type="common">Australian red waratah sea anemone</name>
    <dbReference type="NCBI Taxonomy" id="6105"/>
    <lineage>
        <taxon>Eukaryota</taxon>
        <taxon>Metazoa</taxon>
        <taxon>Cnidaria</taxon>
        <taxon>Anthozoa</taxon>
        <taxon>Hexacorallia</taxon>
        <taxon>Actiniaria</taxon>
        <taxon>Actiniidae</taxon>
        <taxon>Actinia</taxon>
    </lineage>
</organism>